<accession>A0A5S5CTX5</accession>
<sequence>MTTIDPVTTAGLVTREVRTGSRDGAPTRIAVARRTYRGARTDLWSALTDPDRLPRWFLPVTGELREGGRYQTQGNAGGVVERCTEPESFAVTWEFGDQVSWLEIRLTPEGDGTTLELVHEAVVDPDFWAQFGPGAVGVGWDLALMGLGLHLDSGGAVDPAIAETFAVSPEGVEFVRHAAAGWADAAVADGDEAGPAREAAARTVSFYTVPPQEAPAGG</sequence>
<dbReference type="Proteomes" id="UP000322499">
    <property type="component" value="Unassembled WGS sequence"/>
</dbReference>
<dbReference type="InterPro" id="IPR013538">
    <property type="entry name" value="ASHA1/2-like_C"/>
</dbReference>
<name>A0A5S5CTX5_9ACTN</name>
<evidence type="ECO:0000313" key="3">
    <source>
        <dbReference type="EMBL" id="TYP86544.1"/>
    </source>
</evidence>
<proteinExistence type="inferred from homology"/>
<dbReference type="AlphaFoldDB" id="A0A5S5CTX5"/>
<dbReference type="SUPFAM" id="SSF55961">
    <property type="entry name" value="Bet v1-like"/>
    <property type="match status" value="1"/>
</dbReference>
<evidence type="ECO:0000256" key="1">
    <source>
        <dbReference type="ARBA" id="ARBA00006817"/>
    </source>
</evidence>
<comment type="similarity">
    <text evidence="1">Belongs to the AHA1 family.</text>
</comment>
<dbReference type="Pfam" id="PF08327">
    <property type="entry name" value="AHSA1"/>
    <property type="match status" value="1"/>
</dbReference>
<reference evidence="3 4" key="1">
    <citation type="submission" date="2019-07" db="EMBL/GenBank/DDBJ databases">
        <title>Genomic Encyclopedia of Archaeal and Bacterial Type Strains, Phase II (KMG-II): from individual species to whole genera.</title>
        <authorList>
            <person name="Goeker M."/>
        </authorList>
    </citation>
    <scope>NUCLEOTIDE SEQUENCE [LARGE SCALE GENOMIC DNA]</scope>
    <source>
        <strain evidence="3 4">DSM 46842</strain>
    </source>
</reference>
<evidence type="ECO:0000259" key="2">
    <source>
        <dbReference type="Pfam" id="PF08327"/>
    </source>
</evidence>
<comment type="caution">
    <text evidence="3">The sequence shown here is derived from an EMBL/GenBank/DDBJ whole genome shotgun (WGS) entry which is preliminary data.</text>
</comment>
<feature type="domain" description="Activator of Hsp90 ATPase homologue 1/2-like C-terminal" evidence="2">
    <location>
        <begin position="41"/>
        <end position="147"/>
    </location>
</feature>
<evidence type="ECO:0000313" key="4">
    <source>
        <dbReference type="Proteomes" id="UP000322499"/>
    </source>
</evidence>
<protein>
    <submittedName>
        <fullName evidence="3">Uncharacterized protein YndB with AHSA1/START domain</fullName>
    </submittedName>
</protein>
<gene>
    <name evidence="3" type="ORF">BD833_109149</name>
</gene>
<dbReference type="InterPro" id="IPR023393">
    <property type="entry name" value="START-like_dom_sf"/>
</dbReference>
<organism evidence="3 4">
    <name type="scientific">Blastococcus xanthinilyticus</name>
    <dbReference type="NCBI Taxonomy" id="1564164"/>
    <lineage>
        <taxon>Bacteria</taxon>
        <taxon>Bacillati</taxon>
        <taxon>Actinomycetota</taxon>
        <taxon>Actinomycetes</taxon>
        <taxon>Geodermatophilales</taxon>
        <taxon>Geodermatophilaceae</taxon>
        <taxon>Blastococcus</taxon>
    </lineage>
</organism>
<dbReference type="CDD" id="cd08899">
    <property type="entry name" value="SRPBCC_CalC_Aha1-like_6"/>
    <property type="match status" value="1"/>
</dbReference>
<dbReference type="RefSeq" id="WP_166533908.1">
    <property type="nucleotide sequence ID" value="NZ_VNHW01000009.1"/>
</dbReference>
<keyword evidence="4" id="KW-1185">Reference proteome</keyword>
<dbReference type="Gene3D" id="3.30.530.20">
    <property type="match status" value="1"/>
</dbReference>
<dbReference type="EMBL" id="VNHW01000009">
    <property type="protein sequence ID" value="TYP86544.1"/>
    <property type="molecule type" value="Genomic_DNA"/>
</dbReference>